<dbReference type="Pfam" id="PF01494">
    <property type="entry name" value="FAD_binding_3"/>
    <property type="match status" value="2"/>
</dbReference>
<proteinExistence type="predicted"/>
<dbReference type="Proteomes" id="UP000287168">
    <property type="component" value="Unassembled WGS sequence"/>
</dbReference>
<gene>
    <name evidence="7" type="ORF">EP867_08605</name>
</gene>
<dbReference type="InterPro" id="IPR036188">
    <property type="entry name" value="FAD/NAD-bd_sf"/>
</dbReference>
<dbReference type="PRINTS" id="PR00420">
    <property type="entry name" value="RNGMNOXGNASE"/>
</dbReference>
<accession>A0A3S3WPF6</accession>
<comment type="caution">
    <text evidence="7">The sequence shown here is derived from an EMBL/GenBank/DDBJ whole genome shotgun (WGS) entry which is preliminary data.</text>
</comment>
<dbReference type="AlphaFoldDB" id="A0A3S3WPF6"/>
<keyword evidence="3" id="KW-0274">FAD</keyword>
<dbReference type="GO" id="GO:0004497">
    <property type="term" value="F:monooxygenase activity"/>
    <property type="evidence" value="ECO:0007669"/>
    <property type="project" value="UniProtKB-KW"/>
</dbReference>
<keyword evidence="8" id="KW-1185">Reference proteome</keyword>
<evidence type="ECO:0000256" key="1">
    <source>
        <dbReference type="ARBA" id="ARBA00001974"/>
    </source>
</evidence>
<dbReference type="PANTHER" id="PTHR13789:SF318">
    <property type="entry name" value="GERANYLGERANYL DIPHOSPHATE REDUCTASE"/>
    <property type="match status" value="1"/>
</dbReference>
<dbReference type="SUPFAM" id="SSF51905">
    <property type="entry name" value="FAD/NAD(P)-binding domain"/>
    <property type="match status" value="1"/>
</dbReference>
<evidence type="ECO:0000259" key="6">
    <source>
        <dbReference type="Pfam" id="PF01494"/>
    </source>
</evidence>
<organism evidence="7 8">
    <name type="scientific">Falsigemmobacter intermedius</name>
    <dbReference type="NCBI Taxonomy" id="1553448"/>
    <lineage>
        <taxon>Bacteria</taxon>
        <taxon>Pseudomonadati</taxon>
        <taxon>Pseudomonadota</taxon>
        <taxon>Alphaproteobacteria</taxon>
        <taxon>Rhodobacterales</taxon>
        <taxon>Paracoccaceae</taxon>
        <taxon>Falsigemmobacter</taxon>
    </lineage>
</organism>
<dbReference type="RefSeq" id="WP_128488176.1">
    <property type="nucleotide sequence ID" value="NZ_JBHLXB010000017.1"/>
</dbReference>
<dbReference type="InterPro" id="IPR002938">
    <property type="entry name" value="FAD-bd"/>
</dbReference>
<protein>
    <submittedName>
        <fullName evidence="7">Monooxygenase</fullName>
    </submittedName>
</protein>
<evidence type="ECO:0000256" key="4">
    <source>
        <dbReference type="ARBA" id="ARBA00023002"/>
    </source>
</evidence>
<reference evidence="7 8" key="1">
    <citation type="journal article" date="2015" name="Int. J. Syst. Evol. Microbiol.">
        <title>Gemmobacter intermedius sp. nov., isolated from a white stork (Ciconia ciconia).</title>
        <authorList>
            <person name="Kampfer P."/>
            <person name="Jerzak L."/>
            <person name="Wilharm G."/>
            <person name="Golke J."/>
            <person name="Busse H.J."/>
            <person name="Glaeser S.P."/>
        </authorList>
    </citation>
    <scope>NUCLEOTIDE SEQUENCE [LARGE SCALE GENOMIC DNA]</scope>
    <source>
        <strain evidence="7 8">119/4</strain>
    </source>
</reference>
<keyword evidence="4" id="KW-0560">Oxidoreductase</keyword>
<evidence type="ECO:0000256" key="3">
    <source>
        <dbReference type="ARBA" id="ARBA00022827"/>
    </source>
</evidence>
<dbReference type="Gene3D" id="3.50.50.60">
    <property type="entry name" value="FAD/NAD(P)-binding domain"/>
    <property type="match status" value="1"/>
</dbReference>
<evidence type="ECO:0000256" key="5">
    <source>
        <dbReference type="ARBA" id="ARBA00023033"/>
    </source>
</evidence>
<keyword evidence="5 7" id="KW-0503">Monooxygenase</keyword>
<dbReference type="PANTHER" id="PTHR13789">
    <property type="entry name" value="MONOOXYGENASE"/>
    <property type="match status" value="1"/>
</dbReference>
<evidence type="ECO:0000313" key="7">
    <source>
        <dbReference type="EMBL" id="RWY41782.1"/>
    </source>
</evidence>
<evidence type="ECO:0000256" key="2">
    <source>
        <dbReference type="ARBA" id="ARBA00022630"/>
    </source>
</evidence>
<dbReference type="SUPFAM" id="SSF54373">
    <property type="entry name" value="FAD-linked reductases, C-terminal domain"/>
    <property type="match status" value="1"/>
</dbReference>
<evidence type="ECO:0000313" key="8">
    <source>
        <dbReference type="Proteomes" id="UP000287168"/>
    </source>
</evidence>
<name>A0A3S3WPF6_9RHOB</name>
<comment type="cofactor">
    <cofactor evidence="1">
        <name>FAD</name>
        <dbReference type="ChEBI" id="CHEBI:57692"/>
    </cofactor>
</comment>
<dbReference type="InterPro" id="IPR050493">
    <property type="entry name" value="FAD-dep_Monooxygenase_BioMet"/>
</dbReference>
<dbReference type="OrthoDB" id="4230779at2"/>
<keyword evidence="2" id="KW-0285">Flavoprotein</keyword>
<dbReference type="EMBL" id="SBLC01000009">
    <property type="protein sequence ID" value="RWY41782.1"/>
    <property type="molecule type" value="Genomic_DNA"/>
</dbReference>
<feature type="domain" description="FAD-binding" evidence="6">
    <location>
        <begin position="284"/>
        <end position="346"/>
    </location>
</feature>
<sequence>MLIGEHATILGAGIAGLALARALALRGAKVTVLEQAAQISEVGAGLQLSPNGLAVLRALGLEVPPGSWRSEAVELRNGADDALVARLPMRELRPGQDWRLVHRADLIAVLEQGARAAGVEIRLLQRIEAAGLDHNGPWLRSAQGAQMHPGLVIGADGLHSVIRRALLPDSRPFFTGQVAWRALIPAAPGAGAKAEIHMGPGRHLVSYPLRDGSLRNIVAIEERNSWTEEGWSQPDDPDHLRAAFAGFSPKVQGWLEQVESCWLWGLFRHPVAGRWGAVAAGNPSSGLALVGDAAHPTLPFLAQGANLALEDAWVLAGALSETDSLAAALALYQKRRFDRVTRVVAAASANARNYHLRSPAREAAHLALRLASRFAPGMLVGRYDWIHAHDVTRAES</sequence>
<feature type="domain" description="FAD-binding" evidence="6">
    <location>
        <begin position="8"/>
        <end position="166"/>
    </location>
</feature>
<dbReference type="GO" id="GO:0071949">
    <property type="term" value="F:FAD binding"/>
    <property type="evidence" value="ECO:0007669"/>
    <property type="project" value="InterPro"/>
</dbReference>